<protein>
    <recommendedName>
        <fullName evidence="2">histidine kinase</fullName>
        <ecNumber evidence="2">2.7.13.3</ecNumber>
    </recommendedName>
</protein>
<dbReference type="STRING" id="177437.HRM2_15710"/>
<keyword evidence="5 11" id="KW-0418">Kinase</keyword>
<dbReference type="SUPFAM" id="SSF55874">
    <property type="entry name" value="ATPase domain of HSP90 chaperone/DNA topoisomerase II/histidine kinase"/>
    <property type="match status" value="1"/>
</dbReference>
<dbReference type="GO" id="GO:0004673">
    <property type="term" value="F:protein histidine kinase activity"/>
    <property type="evidence" value="ECO:0007669"/>
    <property type="project" value="UniProtKB-EC"/>
</dbReference>
<dbReference type="EMBL" id="CP001087">
    <property type="protein sequence ID" value="ACN14680.1"/>
    <property type="molecule type" value="Genomic_DNA"/>
</dbReference>
<evidence type="ECO:0000256" key="6">
    <source>
        <dbReference type="ARBA" id="ARBA00022840"/>
    </source>
</evidence>
<keyword evidence="9" id="KW-0812">Transmembrane</keyword>
<evidence type="ECO:0000256" key="2">
    <source>
        <dbReference type="ARBA" id="ARBA00012438"/>
    </source>
</evidence>
<evidence type="ECO:0000259" key="10">
    <source>
        <dbReference type="PROSITE" id="PS50109"/>
    </source>
</evidence>
<dbReference type="InterPro" id="IPR004358">
    <property type="entry name" value="Sig_transdc_His_kin-like_C"/>
</dbReference>
<organism evidence="11 12">
    <name type="scientific">Desulforapulum autotrophicum (strain ATCC 43914 / DSM 3382 / VKM B-1955 / HRM2)</name>
    <name type="common">Desulfobacterium autotrophicum</name>
    <dbReference type="NCBI Taxonomy" id="177437"/>
    <lineage>
        <taxon>Bacteria</taxon>
        <taxon>Pseudomonadati</taxon>
        <taxon>Thermodesulfobacteriota</taxon>
        <taxon>Desulfobacteria</taxon>
        <taxon>Desulfobacterales</taxon>
        <taxon>Desulfobacteraceae</taxon>
        <taxon>Desulforapulum</taxon>
    </lineage>
</organism>
<keyword evidence="9" id="KW-1133">Transmembrane helix</keyword>
<evidence type="ECO:0000313" key="12">
    <source>
        <dbReference type="Proteomes" id="UP000000442"/>
    </source>
</evidence>
<keyword evidence="9" id="KW-0472">Membrane</keyword>
<keyword evidence="8" id="KW-0175">Coiled coil</keyword>
<sequence length="490" mass="53567">MVQFDKQIKISRELARKLVPLAVSIGFVITLIFPGAYCCIEFNRLKKEAGLYSIQLADSIRHLAAVSPGLWKYQATKYSEIMENFAPNKGILSITVVDEQSNPINQLRLTNNSNNPLRKFGINGLPSPIIFNNKTIGAVQIRLSANSFLFISLTVFTACLVIGLILSVMIYTLPTGVVRRLEQRVQERTKELETQVNAKEEALTELAAVQGSLVEVSRAAGMAEVATGVLHNVGNVLNSVNVSCTLIMDQLRESRVGNIARVAGMIAESPKGLVKFLTEDPQGRRIPAYLTALATALQKEHHLMFTESEALHNRIEHIKEIVTMQQTYGRVSGVFETIPPDQLMEDALKLNADELTRNEVTVQRQYQAVPPITVDKHKVLQILLNLINNAKHACADGVNREKDITLRIFNSGHGRLAIQVSDNGMGIVPENLTRIFHHGFTTRKSGHGFGLHSGALAARELGGSLIAESDGPGLGATFTLELPCAPGGTA</sequence>
<dbReference type="PRINTS" id="PR00344">
    <property type="entry name" value="BCTRLSENSOR"/>
</dbReference>
<dbReference type="Pfam" id="PF02518">
    <property type="entry name" value="HATPase_c"/>
    <property type="match status" value="1"/>
</dbReference>
<feature type="coiled-coil region" evidence="8">
    <location>
        <begin position="178"/>
        <end position="209"/>
    </location>
</feature>
<keyword evidence="3 11" id="KW-0808">Transferase</keyword>
<evidence type="ECO:0000256" key="5">
    <source>
        <dbReference type="ARBA" id="ARBA00022777"/>
    </source>
</evidence>
<evidence type="ECO:0000256" key="7">
    <source>
        <dbReference type="ARBA" id="ARBA00023012"/>
    </source>
</evidence>
<evidence type="ECO:0000256" key="9">
    <source>
        <dbReference type="SAM" id="Phobius"/>
    </source>
</evidence>
<keyword evidence="4" id="KW-0547">Nucleotide-binding</keyword>
<dbReference type="KEGG" id="dat:HRM2_15710"/>
<name>C0QA95_DESAH</name>
<keyword evidence="7" id="KW-0902">Two-component regulatory system</keyword>
<dbReference type="eggNOG" id="COG4191">
    <property type="taxonomic scope" value="Bacteria"/>
</dbReference>
<accession>C0QA95</accession>
<dbReference type="Proteomes" id="UP000000442">
    <property type="component" value="Chromosome"/>
</dbReference>
<evidence type="ECO:0000256" key="3">
    <source>
        <dbReference type="ARBA" id="ARBA00022679"/>
    </source>
</evidence>
<dbReference type="HOGENOM" id="CLU_556346_0_0_7"/>
<dbReference type="RefSeq" id="WP_015903467.1">
    <property type="nucleotide sequence ID" value="NC_012108.1"/>
</dbReference>
<feature type="transmembrane region" description="Helical" evidence="9">
    <location>
        <begin position="18"/>
        <end position="40"/>
    </location>
</feature>
<feature type="domain" description="Histidine kinase" evidence="10">
    <location>
        <begin position="307"/>
        <end position="486"/>
    </location>
</feature>
<dbReference type="PANTHER" id="PTHR43065:SF46">
    <property type="entry name" value="C4-DICARBOXYLATE TRANSPORT SENSOR PROTEIN DCTB"/>
    <property type="match status" value="1"/>
</dbReference>
<reference evidence="11 12" key="1">
    <citation type="journal article" date="2009" name="Environ. Microbiol.">
        <title>Genome sequence of Desulfobacterium autotrophicum HRM2, a marine sulfate reducer oxidizing organic carbon completely to carbon dioxide.</title>
        <authorList>
            <person name="Strittmatter A.W."/>
            <person name="Liesegang H."/>
            <person name="Rabus R."/>
            <person name="Decker I."/>
            <person name="Amann J."/>
            <person name="Andres S."/>
            <person name="Henne A."/>
            <person name="Fricke W.F."/>
            <person name="Martinez-Arias R."/>
            <person name="Bartels D."/>
            <person name="Goesmann A."/>
            <person name="Krause L."/>
            <person name="Puehler A."/>
            <person name="Klenk H.P."/>
            <person name="Richter M."/>
            <person name="Schuler M."/>
            <person name="Gloeckner F.O."/>
            <person name="Meyerdierks A."/>
            <person name="Gottschalk G."/>
            <person name="Amann R."/>
        </authorList>
    </citation>
    <scope>NUCLEOTIDE SEQUENCE [LARGE SCALE GENOMIC DNA]</scope>
    <source>
        <strain evidence="12">ATCC 43914 / DSM 3382 / HRM2</strain>
    </source>
</reference>
<gene>
    <name evidence="11" type="ordered locus">HRM2_15710</name>
</gene>
<dbReference type="InterPro" id="IPR036890">
    <property type="entry name" value="HATPase_C_sf"/>
</dbReference>
<comment type="catalytic activity">
    <reaction evidence="1">
        <text>ATP + protein L-histidine = ADP + protein N-phospho-L-histidine.</text>
        <dbReference type="EC" id="2.7.13.3"/>
    </reaction>
</comment>
<dbReference type="InterPro" id="IPR003594">
    <property type="entry name" value="HATPase_dom"/>
</dbReference>
<dbReference type="InterPro" id="IPR005467">
    <property type="entry name" value="His_kinase_dom"/>
</dbReference>
<feature type="transmembrane region" description="Helical" evidence="9">
    <location>
        <begin position="148"/>
        <end position="173"/>
    </location>
</feature>
<dbReference type="PROSITE" id="PS50109">
    <property type="entry name" value="HIS_KIN"/>
    <property type="match status" value="1"/>
</dbReference>
<dbReference type="Gene3D" id="3.30.565.10">
    <property type="entry name" value="Histidine kinase-like ATPase, C-terminal domain"/>
    <property type="match status" value="1"/>
</dbReference>
<dbReference type="AlphaFoldDB" id="C0QA95"/>
<dbReference type="GO" id="GO:0005524">
    <property type="term" value="F:ATP binding"/>
    <property type="evidence" value="ECO:0007669"/>
    <property type="project" value="UniProtKB-KW"/>
</dbReference>
<dbReference type="SMART" id="SM00387">
    <property type="entry name" value="HATPase_c"/>
    <property type="match status" value="1"/>
</dbReference>
<evidence type="ECO:0000256" key="4">
    <source>
        <dbReference type="ARBA" id="ARBA00022741"/>
    </source>
</evidence>
<evidence type="ECO:0000256" key="8">
    <source>
        <dbReference type="SAM" id="Coils"/>
    </source>
</evidence>
<proteinExistence type="predicted"/>
<dbReference type="PANTHER" id="PTHR43065">
    <property type="entry name" value="SENSOR HISTIDINE KINASE"/>
    <property type="match status" value="1"/>
</dbReference>
<evidence type="ECO:0000313" key="11">
    <source>
        <dbReference type="EMBL" id="ACN14680.1"/>
    </source>
</evidence>
<keyword evidence="6" id="KW-0067">ATP-binding</keyword>
<dbReference type="GO" id="GO:0000160">
    <property type="term" value="P:phosphorelay signal transduction system"/>
    <property type="evidence" value="ECO:0007669"/>
    <property type="project" value="UniProtKB-KW"/>
</dbReference>
<evidence type="ECO:0000256" key="1">
    <source>
        <dbReference type="ARBA" id="ARBA00000085"/>
    </source>
</evidence>
<dbReference type="EC" id="2.7.13.3" evidence="2"/>
<keyword evidence="12" id="KW-1185">Reference proteome</keyword>